<evidence type="ECO:0000313" key="1">
    <source>
        <dbReference type="EMBL" id="AXY82838.1"/>
    </source>
</evidence>
<accession>A0A385IIX5</accession>
<gene>
    <name evidence="1" type="ORF">KARL1_219</name>
</gene>
<proteinExistence type="predicted"/>
<organism evidence="1 2">
    <name type="scientific">Acinetobacter phage KARL-1</name>
    <dbReference type="NCBI Taxonomy" id="2301662"/>
    <lineage>
        <taxon>Viruses</taxon>
        <taxon>Duplodnaviria</taxon>
        <taxon>Heunggongvirae</taxon>
        <taxon>Uroviricota</taxon>
        <taxon>Caudoviricetes</taxon>
        <taxon>Pantevenvirales</taxon>
        <taxon>Straboviridae</taxon>
        <taxon>Twarogvirinae</taxon>
        <taxon>Lazarusvirus</taxon>
        <taxon>Lazarusvirus karl</taxon>
    </lineage>
</organism>
<evidence type="ECO:0008006" key="3">
    <source>
        <dbReference type="Google" id="ProtNLM"/>
    </source>
</evidence>
<protein>
    <recommendedName>
        <fullName evidence="3">ADP-ribosyl transferase</fullName>
    </recommendedName>
</protein>
<dbReference type="EMBL" id="MH713599">
    <property type="protein sequence ID" value="AXY82838.1"/>
    <property type="molecule type" value="Genomic_DNA"/>
</dbReference>
<sequence>MVNLFPEAQKVFYHGSCTAAGIKHMLIPPNVSGILSEKGRNKNLNRVFFTEDIGLAKVYAGRASKSIGGEPVLFRVVAPVDVVCMNDTKGASVYHAAWAFVEQIQ</sequence>
<evidence type="ECO:0000313" key="2">
    <source>
        <dbReference type="Proteomes" id="UP000277855"/>
    </source>
</evidence>
<dbReference type="Proteomes" id="UP000277855">
    <property type="component" value="Segment"/>
</dbReference>
<name>A0A385IIX5_9CAUD</name>
<reference evidence="1 2" key="1">
    <citation type="journal article" date="2018" name="Sci. Rep.">
        <title>Enhanced antibacterial effect of the novel T4-like bacteriophage KARL-1 in combination with antibiotics against multi-drug resistant Acinetobacter baumannii.</title>
        <authorList>
            <person name="Jansen M."/>
            <person name="Wahida A."/>
            <person name="Latz S."/>
            <person name="Kruttgen A."/>
            <person name="Hafner H."/>
            <person name="Buhl E.M."/>
            <person name="Ritter K."/>
            <person name="Horz H.P."/>
        </authorList>
    </citation>
    <scope>NUCLEOTIDE SEQUENCE [LARGE SCALE GENOMIC DNA]</scope>
</reference>
<keyword evidence="2" id="KW-1185">Reference proteome</keyword>